<dbReference type="AlphaFoldDB" id="A0A1Y1XVA5"/>
<sequence length="168" mass="19271">MEILPLKQEDVPSVKAFLFKVIEEDFGYQFNPAWHSDIANLERVYLQDPRSYFLVGWNGDGSIAGTIAIRKYPNSFPEVNHLYDDRTTSMVVRHFVSRSQRNKGVGSQLLKDVEAYARESGVNTLYLHTQITIPGSLEYWLAKGYKVTLDTKNQLGTVHLEKHLPRVE</sequence>
<organism evidence="3 4">
    <name type="scientific">Basidiobolus meristosporus CBS 931.73</name>
    <dbReference type="NCBI Taxonomy" id="1314790"/>
    <lineage>
        <taxon>Eukaryota</taxon>
        <taxon>Fungi</taxon>
        <taxon>Fungi incertae sedis</taxon>
        <taxon>Zoopagomycota</taxon>
        <taxon>Entomophthoromycotina</taxon>
        <taxon>Basidiobolomycetes</taxon>
        <taxon>Basidiobolales</taxon>
        <taxon>Basidiobolaceae</taxon>
        <taxon>Basidiobolus</taxon>
    </lineage>
</organism>
<gene>
    <name evidence="3" type="ORF">K493DRAFT_305784</name>
</gene>
<dbReference type="PROSITE" id="PS51186">
    <property type="entry name" value="GNAT"/>
    <property type="match status" value="1"/>
</dbReference>
<accession>A0A1Y1XVA5</accession>
<dbReference type="PANTHER" id="PTHR13947">
    <property type="entry name" value="GNAT FAMILY N-ACETYLTRANSFERASE"/>
    <property type="match status" value="1"/>
</dbReference>
<dbReference type="InParanoid" id="A0A1Y1XVA5"/>
<dbReference type="EMBL" id="MCFE01000445">
    <property type="protein sequence ID" value="ORX89426.1"/>
    <property type="molecule type" value="Genomic_DNA"/>
</dbReference>
<dbReference type="Pfam" id="PF00583">
    <property type="entry name" value="Acetyltransf_1"/>
    <property type="match status" value="1"/>
</dbReference>
<keyword evidence="3" id="KW-0012">Acyltransferase</keyword>
<reference evidence="3 4" key="1">
    <citation type="submission" date="2016-07" db="EMBL/GenBank/DDBJ databases">
        <title>Pervasive Adenine N6-methylation of Active Genes in Fungi.</title>
        <authorList>
            <consortium name="DOE Joint Genome Institute"/>
            <person name="Mondo S.J."/>
            <person name="Dannebaum R.O."/>
            <person name="Kuo R.C."/>
            <person name="Labutti K."/>
            <person name="Haridas S."/>
            <person name="Kuo A."/>
            <person name="Salamov A."/>
            <person name="Ahrendt S.R."/>
            <person name="Lipzen A."/>
            <person name="Sullivan W."/>
            <person name="Andreopoulos W.B."/>
            <person name="Clum A."/>
            <person name="Lindquist E."/>
            <person name="Daum C."/>
            <person name="Ramamoorthy G.K."/>
            <person name="Gryganskyi A."/>
            <person name="Culley D."/>
            <person name="Magnuson J.K."/>
            <person name="James T.Y."/>
            <person name="O'Malley M.A."/>
            <person name="Stajich J.E."/>
            <person name="Spatafora J.W."/>
            <person name="Visel A."/>
            <person name="Grigoriev I.V."/>
        </authorList>
    </citation>
    <scope>NUCLEOTIDE SEQUENCE [LARGE SCALE GENOMIC DNA]</scope>
    <source>
        <strain evidence="3 4">CBS 931.73</strain>
    </source>
</reference>
<comment type="caution">
    <text evidence="3">The sequence shown here is derived from an EMBL/GenBank/DDBJ whole genome shotgun (WGS) entry which is preliminary data.</text>
</comment>
<protein>
    <submittedName>
        <fullName evidence="3">Acyl-CoA N-acyltransferase</fullName>
    </submittedName>
</protein>
<evidence type="ECO:0000259" key="2">
    <source>
        <dbReference type="PROSITE" id="PS51186"/>
    </source>
</evidence>
<evidence type="ECO:0000313" key="3">
    <source>
        <dbReference type="EMBL" id="ORX89426.1"/>
    </source>
</evidence>
<name>A0A1Y1XVA5_9FUNG</name>
<dbReference type="InterPro" id="IPR050769">
    <property type="entry name" value="NAT_camello-type"/>
</dbReference>
<dbReference type="CDD" id="cd04301">
    <property type="entry name" value="NAT_SF"/>
    <property type="match status" value="1"/>
</dbReference>
<keyword evidence="1 3" id="KW-0808">Transferase</keyword>
<dbReference type="Gene3D" id="3.40.630.30">
    <property type="match status" value="1"/>
</dbReference>
<keyword evidence="4" id="KW-1185">Reference proteome</keyword>
<dbReference type="InterPro" id="IPR016181">
    <property type="entry name" value="Acyl_CoA_acyltransferase"/>
</dbReference>
<dbReference type="SUPFAM" id="SSF55729">
    <property type="entry name" value="Acyl-CoA N-acyltransferases (Nat)"/>
    <property type="match status" value="1"/>
</dbReference>
<dbReference type="STRING" id="1314790.A0A1Y1XVA5"/>
<dbReference type="GO" id="GO:0008080">
    <property type="term" value="F:N-acetyltransferase activity"/>
    <property type="evidence" value="ECO:0007669"/>
    <property type="project" value="InterPro"/>
</dbReference>
<evidence type="ECO:0000313" key="4">
    <source>
        <dbReference type="Proteomes" id="UP000193498"/>
    </source>
</evidence>
<dbReference type="InterPro" id="IPR000182">
    <property type="entry name" value="GNAT_dom"/>
</dbReference>
<feature type="domain" description="N-acetyltransferase" evidence="2">
    <location>
        <begin position="1"/>
        <end position="165"/>
    </location>
</feature>
<dbReference type="OrthoDB" id="5689at2759"/>
<evidence type="ECO:0000256" key="1">
    <source>
        <dbReference type="ARBA" id="ARBA00022679"/>
    </source>
</evidence>
<proteinExistence type="predicted"/>
<dbReference type="Proteomes" id="UP000193498">
    <property type="component" value="Unassembled WGS sequence"/>
</dbReference>
<dbReference type="PANTHER" id="PTHR13947:SF37">
    <property type="entry name" value="LD18367P"/>
    <property type="match status" value="1"/>
</dbReference>